<dbReference type="InterPro" id="IPR032675">
    <property type="entry name" value="LRR_dom_sf"/>
</dbReference>
<dbReference type="Gene3D" id="3.80.10.10">
    <property type="entry name" value="Ribonuclease Inhibitor"/>
    <property type="match status" value="1"/>
</dbReference>
<proteinExistence type="predicted"/>
<protein>
    <submittedName>
        <fullName evidence="1">Uncharacterized protein</fullName>
    </submittedName>
</protein>
<name>A0A8K0CF14_IGNLU</name>
<keyword evidence="2" id="KW-1185">Reference proteome</keyword>
<dbReference type="Proteomes" id="UP000801492">
    <property type="component" value="Unassembled WGS sequence"/>
</dbReference>
<organism evidence="1 2">
    <name type="scientific">Ignelater luminosus</name>
    <name type="common">Cucubano</name>
    <name type="synonym">Pyrophorus luminosus</name>
    <dbReference type="NCBI Taxonomy" id="2038154"/>
    <lineage>
        <taxon>Eukaryota</taxon>
        <taxon>Metazoa</taxon>
        <taxon>Ecdysozoa</taxon>
        <taxon>Arthropoda</taxon>
        <taxon>Hexapoda</taxon>
        <taxon>Insecta</taxon>
        <taxon>Pterygota</taxon>
        <taxon>Neoptera</taxon>
        <taxon>Endopterygota</taxon>
        <taxon>Coleoptera</taxon>
        <taxon>Polyphaga</taxon>
        <taxon>Elateriformia</taxon>
        <taxon>Elateroidea</taxon>
        <taxon>Elateridae</taxon>
        <taxon>Agrypninae</taxon>
        <taxon>Pyrophorini</taxon>
        <taxon>Ignelater</taxon>
    </lineage>
</organism>
<evidence type="ECO:0000313" key="2">
    <source>
        <dbReference type="Proteomes" id="UP000801492"/>
    </source>
</evidence>
<comment type="caution">
    <text evidence="1">The sequence shown here is derived from an EMBL/GenBank/DDBJ whole genome shotgun (WGS) entry which is preliminary data.</text>
</comment>
<accession>A0A8K0CF14</accession>
<dbReference type="AlphaFoldDB" id="A0A8K0CF14"/>
<gene>
    <name evidence="1" type="ORF">ILUMI_20040</name>
</gene>
<sequence>MLFPGYSRYNTNDAFWNDFKLHVGNLINLRNIKLKSCPVYVIENLTRTNIGLQKLKAIDIKGNNGLSISALTVFTSLIKLHLQFDYDGGFLFSDVDPVLCRKKLNLPNLTIRGVLRLSPENIWRTVNCEHLRSLCMGECLDIPQEFVTITLKQLRVLEKLRLEKYRGVGILTILDSVSTQDNLKHLEIVNIEIPCGMGNAIATCTNLTKFLIAPNPCSLRPDRNREILCGVVKLRSNLRYFCWVISRELFSTSATDVSIMNELPVLDPHNNVVVPPLRYLEEPTVFDTNTLRAFIKLFLTNCTVKIIKKPYFNNIYDVQIPF</sequence>
<reference evidence="1" key="1">
    <citation type="submission" date="2019-08" db="EMBL/GenBank/DDBJ databases">
        <title>The genome of the North American firefly Photinus pyralis.</title>
        <authorList>
            <consortium name="Photinus pyralis genome working group"/>
            <person name="Fallon T.R."/>
            <person name="Sander Lower S.E."/>
            <person name="Weng J.-K."/>
        </authorList>
    </citation>
    <scope>NUCLEOTIDE SEQUENCE</scope>
    <source>
        <strain evidence="1">TRF0915ILg1</strain>
        <tissue evidence="1">Whole body</tissue>
    </source>
</reference>
<dbReference type="EMBL" id="VTPC01088585">
    <property type="protein sequence ID" value="KAF2886134.1"/>
    <property type="molecule type" value="Genomic_DNA"/>
</dbReference>
<evidence type="ECO:0000313" key="1">
    <source>
        <dbReference type="EMBL" id="KAF2886134.1"/>
    </source>
</evidence>
<dbReference type="SUPFAM" id="SSF52047">
    <property type="entry name" value="RNI-like"/>
    <property type="match status" value="1"/>
</dbReference>